<dbReference type="EMBL" id="JACIGK010000012">
    <property type="protein sequence ID" value="MBB4266322.1"/>
    <property type="molecule type" value="Genomic_DNA"/>
</dbReference>
<gene>
    <name evidence="2" type="ORF">GGD89_001953</name>
</gene>
<sequence>MDREAEATPEIADDAERRALWTRAGPIEGMDPDMYRHDDYGNIIKYTSFNDRQSDYGWEADYSSGPGPTAVGGDEPVARPLHWRAKTVTTPRSSNSLSASAARTARHASRSGDRLEGRRKVGRL</sequence>
<evidence type="ECO:0000313" key="3">
    <source>
        <dbReference type="Proteomes" id="UP000554286"/>
    </source>
</evidence>
<reference evidence="2 3" key="1">
    <citation type="submission" date="2020-08" db="EMBL/GenBank/DDBJ databases">
        <title>Genome sequencing of Purple Non-Sulfur Bacteria from various extreme environments.</title>
        <authorList>
            <person name="Mayer M."/>
        </authorList>
    </citation>
    <scope>NUCLEOTIDE SEQUENCE [LARGE SCALE GENOMIC DNA]</scope>
    <source>
        <strain evidence="2 3">JA131</strain>
    </source>
</reference>
<keyword evidence="3" id="KW-1185">Reference proteome</keyword>
<proteinExistence type="predicted"/>
<comment type="caution">
    <text evidence="2">The sequence shown here is derived from an EMBL/GenBank/DDBJ whole genome shotgun (WGS) entry which is preliminary data.</text>
</comment>
<dbReference type="Proteomes" id="UP000554286">
    <property type="component" value="Unassembled WGS sequence"/>
</dbReference>
<feature type="region of interest" description="Disordered" evidence="1">
    <location>
        <begin position="87"/>
        <end position="124"/>
    </location>
</feature>
<evidence type="ECO:0000313" key="2">
    <source>
        <dbReference type="EMBL" id="MBB4266322.1"/>
    </source>
</evidence>
<protein>
    <submittedName>
        <fullName evidence="2">Uncharacterized protein</fullName>
    </submittedName>
</protein>
<name>A0A7W6RDH8_9PROT</name>
<dbReference type="AlphaFoldDB" id="A0A7W6RDH8"/>
<dbReference type="RefSeq" id="WP_184044567.1">
    <property type="nucleotide sequence ID" value="NZ_JACIGK010000012.1"/>
</dbReference>
<feature type="compositionally biased region" description="Basic and acidic residues" evidence="1">
    <location>
        <begin position="110"/>
        <end position="124"/>
    </location>
</feature>
<feature type="compositionally biased region" description="Low complexity" evidence="1">
    <location>
        <begin position="92"/>
        <end position="103"/>
    </location>
</feature>
<organism evidence="2 3">
    <name type="scientific">Roseospira visakhapatnamensis</name>
    <dbReference type="NCBI Taxonomy" id="390880"/>
    <lineage>
        <taxon>Bacteria</taxon>
        <taxon>Pseudomonadati</taxon>
        <taxon>Pseudomonadota</taxon>
        <taxon>Alphaproteobacteria</taxon>
        <taxon>Rhodospirillales</taxon>
        <taxon>Rhodospirillaceae</taxon>
        <taxon>Roseospira</taxon>
    </lineage>
</organism>
<accession>A0A7W6RDH8</accession>
<evidence type="ECO:0000256" key="1">
    <source>
        <dbReference type="SAM" id="MobiDB-lite"/>
    </source>
</evidence>